<comment type="subcellular location">
    <subcellularLocation>
        <location evidence="1">Membrane</location>
        <topology evidence="1">Multi-pass membrane protein</topology>
    </subcellularLocation>
</comment>
<dbReference type="STRING" id="1399797.GCA_000518285_00225"/>
<keyword evidence="2 5" id="KW-0812">Transmembrane</keyword>
<comment type="caution">
    <text evidence="7">The sequence shown here is derived from an EMBL/GenBank/DDBJ whole genome shotgun (WGS) entry which is preliminary data.</text>
</comment>
<evidence type="ECO:0000313" key="7">
    <source>
        <dbReference type="EMBL" id="PPE05457.1"/>
    </source>
</evidence>
<protein>
    <submittedName>
        <fullName evidence="7">ABC transporter permease</fullName>
    </submittedName>
</protein>
<evidence type="ECO:0000313" key="8">
    <source>
        <dbReference type="Proteomes" id="UP000237865"/>
    </source>
</evidence>
<gene>
    <name evidence="7" type="ORF">ELUCI_v1c05500</name>
</gene>
<dbReference type="GO" id="GO:0016020">
    <property type="term" value="C:membrane"/>
    <property type="evidence" value="ECO:0007669"/>
    <property type="project" value="UniProtKB-SubCell"/>
</dbReference>
<name>A0A2S5RDS7_9MOLU</name>
<dbReference type="InterPro" id="IPR013525">
    <property type="entry name" value="ABC2_TM"/>
</dbReference>
<evidence type="ECO:0000256" key="2">
    <source>
        <dbReference type="ARBA" id="ARBA00022692"/>
    </source>
</evidence>
<feature type="transmembrane region" description="Helical" evidence="5">
    <location>
        <begin position="96"/>
        <end position="125"/>
    </location>
</feature>
<dbReference type="Pfam" id="PF01061">
    <property type="entry name" value="ABC2_membrane"/>
    <property type="match status" value="1"/>
</dbReference>
<evidence type="ECO:0000256" key="3">
    <source>
        <dbReference type="ARBA" id="ARBA00022989"/>
    </source>
</evidence>
<evidence type="ECO:0000256" key="5">
    <source>
        <dbReference type="SAM" id="Phobius"/>
    </source>
</evidence>
<keyword evidence="4 5" id="KW-0472">Membrane</keyword>
<dbReference type="EMBL" id="PHNE01000002">
    <property type="protein sequence ID" value="PPE05457.1"/>
    <property type="molecule type" value="Genomic_DNA"/>
</dbReference>
<proteinExistence type="predicted"/>
<evidence type="ECO:0000256" key="4">
    <source>
        <dbReference type="ARBA" id="ARBA00023136"/>
    </source>
</evidence>
<evidence type="ECO:0000259" key="6">
    <source>
        <dbReference type="Pfam" id="PF01061"/>
    </source>
</evidence>
<keyword evidence="8" id="KW-1185">Reference proteome</keyword>
<reference evidence="7 8" key="1">
    <citation type="submission" date="2017-11" db="EMBL/GenBank/DDBJ databases">
        <title>Genome sequence of Entomoplasma lucivorax PIPN-2 (ATCC 49196).</title>
        <authorList>
            <person name="Lo W.-S."/>
            <person name="Gasparich G.E."/>
            <person name="Kuo C.-H."/>
        </authorList>
    </citation>
    <scope>NUCLEOTIDE SEQUENCE [LARGE SCALE GENOMIC DNA]</scope>
    <source>
        <strain evidence="7 8">PIPN-2</strain>
    </source>
</reference>
<sequence>MENKSFLKNCRILGLLLKIECKNWFEGPMNLILGFGIALYTMVIWLVFKDADPFLLVSGISIGIIRNGMFIYTRHYNEYRDAGMVNRLNQTSIPNYIRALASIFFNLITTLGVSIIMFLVGITFFSAQRELVSRANWGVVLTALLFVWMTSFAVGLFIFTFIKNSILSQMIVILIYATSTYFLGLGFPIDVILNPDYHWFGYILYLWPHRYAINLAQAGFANDASSGSILIIKDMVVTHERTISVDFGFDGKLWLAYLGAVIVLVMYLSMSVIKIMKELQFHRKNQYGLFVMTESSSKYIHQIKTATTVAELKAIHREHTDEIKTIFPALTQHYNGNMHKFKLTKKLFKSKTTK</sequence>
<feature type="transmembrane region" description="Helical" evidence="5">
    <location>
        <begin position="31"/>
        <end position="48"/>
    </location>
</feature>
<keyword evidence="3 5" id="KW-1133">Transmembrane helix</keyword>
<dbReference type="Proteomes" id="UP000237865">
    <property type="component" value="Unassembled WGS sequence"/>
</dbReference>
<dbReference type="AlphaFoldDB" id="A0A2S5RDS7"/>
<feature type="transmembrane region" description="Helical" evidence="5">
    <location>
        <begin position="137"/>
        <end position="159"/>
    </location>
</feature>
<evidence type="ECO:0000256" key="1">
    <source>
        <dbReference type="ARBA" id="ARBA00004141"/>
    </source>
</evidence>
<feature type="transmembrane region" description="Helical" evidence="5">
    <location>
        <begin position="254"/>
        <end position="276"/>
    </location>
</feature>
<accession>A0A2S5RDS7</accession>
<feature type="transmembrane region" description="Helical" evidence="5">
    <location>
        <begin position="171"/>
        <end position="189"/>
    </location>
</feature>
<dbReference type="GO" id="GO:0140359">
    <property type="term" value="F:ABC-type transporter activity"/>
    <property type="evidence" value="ECO:0007669"/>
    <property type="project" value="InterPro"/>
</dbReference>
<feature type="transmembrane region" description="Helical" evidence="5">
    <location>
        <begin position="54"/>
        <end position="75"/>
    </location>
</feature>
<organism evidence="7 8">
    <name type="scientific">Williamsoniiplasma lucivorax</name>
    <dbReference type="NCBI Taxonomy" id="209274"/>
    <lineage>
        <taxon>Bacteria</taxon>
        <taxon>Bacillati</taxon>
        <taxon>Mycoplasmatota</taxon>
        <taxon>Mollicutes</taxon>
        <taxon>Entomoplasmatales</taxon>
        <taxon>Williamsoniiplasma</taxon>
    </lineage>
</organism>
<feature type="domain" description="ABC-2 type transporter transmembrane" evidence="6">
    <location>
        <begin position="15"/>
        <end position="219"/>
    </location>
</feature>